<dbReference type="EMBL" id="PVTF01000007">
    <property type="protein sequence ID" value="PRY39737.1"/>
    <property type="molecule type" value="Genomic_DNA"/>
</dbReference>
<dbReference type="SUPFAM" id="SSF48498">
    <property type="entry name" value="Tetracyclin repressor-like, C-terminal domain"/>
    <property type="match status" value="1"/>
</dbReference>
<dbReference type="Gene3D" id="1.10.357.10">
    <property type="entry name" value="Tetracycline Repressor, domain 2"/>
    <property type="match status" value="1"/>
</dbReference>
<dbReference type="AlphaFoldDB" id="A0A2T0T252"/>
<dbReference type="InterPro" id="IPR025996">
    <property type="entry name" value="MT1864/Rv1816-like_C"/>
</dbReference>
<organism evidence="6 7">
    <name type="scientific">Umezawaea tangerina</name>
    <dbReference type="NCBI Taxonomy" id="84725"/>
    <lineage>
        <taxon>Bacteria</taxon>
        <taxon>Bacillati</taxon>
        <taxon>Actinomycetota</taxon>
        <taxon>Actinomycetes</taxon>
        <taxon>Pseudonocardiales</taxon>
        <taxon>Pseudonocardiaceae</taxon>
        <taxon>Umezawaea</taxon>
    </lineage>
</organism>
<dbReference type="OrthoDB" id="8222629at2"/>
<dbReference type="InterPro" id="IPR036271">
    <property type="entry name" value="Tet_transcr_reg_TetR-rel_C_sf"/>
</dbReference>
<dbReference type="InterPro" id="IPR009057">
    <property type="entry name" value="Homeodomain-like_sf"/>
</dbReference>
<dbReference type="RefSeq" id="WP_106189644.1">
    <property type="nucleotide sequence ID" value="NZ_PVTF01000007.1"/>
</dbReference>
<dbReference type="PROSITE" id="PS50977">
    <property type="entry name" value="HTH_TETR_2"/>
    <property type="match status" value="1"/>
</dbReference>
<evidence type="ECO:0000259" key="5">
    <source>
        <dbReference type="PROSITE" id="PS50977"/>
    </source>
</evidence>
<protein>
    <submittedName>
        <fullName evidence="6">TetR family transcriptional regulator</fullName>
    </submittedName>
</protein>
<gene>
    <name evidence="6" type="ORF">CLV43_107324</name>
</gene>
<dbReference type="InterPro" id="IPR001647">
    <property type="entry name" value="HTH_TetR"/>
</dbReference>
<comment type="caution">
    <text evidence="6">The sequence shown here is derived from an EMBL/GenBank/DDBJ whole genome shotgun (WGS) entry which is preliminary data.</text>
</comment>
<keyword evidence="2 4" id="KW-0238">DNA-binding</keyword>
<feature type="DNA-binding region" description="H-T-H motif" evidence="4">
    <location>
        <begin position="42"/>
        <end position="61"/>
    </location>
</feature>
<dbReference type="GO" id="GO:0003677">
    <property type="term" value="F:DNA binding"/>
    <property type="evidence" value="ECO:0007669"/>
    <property type="project" value="UniProtKB-UniRule"/>
</dbReference>
<proteinExistence type="predicted"/>
<keyword evidence="1" id="KW-0805">Transcription regulation</keyword>
<evidence type="ECO:0000313" key="6">
    <source>
        <dbReference type="EMBL" id="PRY39737.1"/>
    </source>
</evidence>
<reference evidence="6 7" key="1">
    <citation type="submission" date="2018-03" db="EMBL/GenBank/DDBJ databases">
        <title>Genomic Encyclopedia of Archaeal and Bacterial Type Strains, Phase II (KMG-II): from individual species to whole genera.</title>
        <authorList>
            <person name="Goeker M."/>
        </authorList>
    </citation>
    <scope>NUCLEOTIDE SEQUENCE [LARGE SCALE GENOMIC DNA]</scope>
    <source>
        <strain evidence="6 7">DSM 44720</strain>
    </source>
</reference>
<evidence type="ECO:0000256" key="3">
    <source>
        <dbReference type="ARBA" id="ARBA00023163"/>
    </source>
</evidence>
<keyword evidence="7" id="KW-1185">Reference proteome</keyword>
<keyword evidence="3" id="KW-0804">Transcription</keyword>
<evidence type="ECO:0000256" key="2">
    <source>
        <dbReference type="ARBA" id="ARBA00023125"/>
    </source>
</evidence>
<dbReference type="Pfam" id="PF13305">
    <property type="entry name" value="TetR_C_33"/>
    <property type="match status" value="1"/>
</dbReference>
<evidence type="ECO:0000256" key="1">
    <source>
        <dbReference type="ARBA" id="ARBA00023015"/>
    </source>
</evidence>
<feature type="domain" description="HTH tetR-type" evidence="5">
    <location>
        <begin position="18"/>
        <end position="79"/>
    </location>
</feature>
<evidence type="ECO:0000256" key="4">
    <source>
        <dbReference type="PROSITE-ProRule" id="PRU00335"/>
    </source>
</evidence>
<evidence type="ECO:0000313" key="7">
    <source>
        <dbReference type="Proteomes" id="UP000239494"/>
    </source>
</evidence>
<name>A0A2T0T252_9PSEU</name>
<dbReference type="Pfam" id="PF00440">
    <property type="entry name" value="TetR_N"/>
    <property type="match status" value="1"/>
</dbReference>
<dbReference type="SUPFAM" id="SSF46689">
    <property type="entry name" value="Homeodomain-like"/>
    <property type="match status" value="1"/>
</dbReference>
<dbReference type="Proteomes" id="UP000239494">
    <property type="component" value="Unassembled WGS sequence"/>
</dbReference>
<accession>A0A2T0T252</accession>
<sequence>MSGRDKPQRRRNKPGEGGRLREEVLVAAFGILQQEGTIEAVTLRAVAARVGITAPSLYGHFRDVTHLRGELRNLAFEQLLEACDTAAAGISDPVLGLFVRSERIVTWGVEFPGRHRLMFTRIDSASDAAGYRSFDALVATIRECVRAGRSASADPAEDGAYLLAALNGLVMTKTTMTGFPWPELGLAVREVTSRIVRIVEPPRPA</sequence>